<dbReference type="Gene3D" id="3.30.1330.40">
    <property type="entry name" value="RutC-like"/>
    <property type="match status" value="1"/>
</dbReference>
<proteinExistence type="predicted"/>
<accession>A0A102JJ23</accession>
<name>A0A102JJ23_9BURK</name>
<organism evidence="1 2">
    <name type="scientific">Burkholderia ubonensis</name>
    <dbReference type="NCBI Taxonomy" id="101571"/>
    <lineage>
        <taxon>Bacteria</taxon>
        <taxon>Pseudomonadati</taxon>
        <taxon>Pseudomonadota</taxon>
        <taxon>Betaproteobacteria</taxon>
        <taxon>Burkholderiales</taxon>
        <taxon>Burkholderiaceae</taxon>
        <taxon>Burkholderia</taxon>
        <taxon>Burkholderia cepacia complex</taxon>
    </lineage>
</organism>
<dbReference type="Proteomes" id="UP000065521">
    <property type="component" value="Unassembled WGS sequence"/>
</dbReference>
<dbReference type="PANTHER" id="PTHR11803">
    <property type="entry name" value="2-IMINOBUTANOATE/2-IMINOPROPANOATE DEAMINASE RIDA"/>
    <property type="match status" value="1"/>
</dbReference>
<dbReference type="PANTHER" id="PTHR11803:SF39">
    <property type="entry name" value="2-IMINOBUTANOATE_2-IMINOPROPANOATE DEAMINASE"/>
    <property type="match status" value="1"/>
</dbReference>
<evidence type="ECO:0000313" key="1">
    <source>
        <dbReference type="EMBL" id="KUZ80740.1"/>
    </source>
</evidence>
<dbReference type="Pfam" id="PF01042">
    <property type="entry name" value="Ribonuc_L-PSP"/>
    <property type="match status" value="1"/>
</dbReference>
<comment type="caution">
    <text evidence="1">The sequence shown here is derived from an EMBL/GenBank/DDBJ whole genome shotgun (WGS) entry which is preliminary data.</text>
</comment>
<dbReference type="CDD" id="cd00448">
    <property type="entry name" value="YjgF_YER057c_UK114_family"/>
    <property type="match status" value="1"/>
</dbReference>
<dbReference type="AlphaFoldDB" id="A0A102JJ23"/>
<dbReference type="InterPro" id="IPR035959">
    <property type="entry name" value="RutC-like_sf"/>
</dbReference>
<dbReference type="RefSeq" id="WP_059638368.1">
    <property type="nucleotide sequence ID" value="NZ_CP013368.1"/>
</dbReference>
<sequence length="159" mass="17138">MRTRLIACGLVISGLMLGGAAKAQQPAADTRTSIEYIRPGGQFVNPAPYSPAVKAGRLLFVAGTPAFDKNGKVAVNDFTTQMNQVMENIGGVLKAAGVGWDRVVKVTVLLVRREDFKEMNRIYATHFAPGKYPARTTAIVSSLPNPDFLLEIDCEAVVE</sequence>
<dbReference type="GO" id="GO:0019239">
    <property type="term" value="F:deaminase activity"/>
    <property type="evidence" value="ECO:0007669"/>
    <property type="project" value="TreeGrafter"/>
</dbReference>
<reference evidence="1 2" key="1">
    <citation type="submission" date="2015-11" db="EMBL/GenBank/DDBJ databases">
        <title>Expanding the genomic diversity of Burkholderia species for the development of highly accurate diagnostics.</title>
        <authorList>
            <person name="Sahl J."/>
            <person name="Keim P."/>
            <person name="Wagner D."/>
        </authorList>
    </citation>
    <scope>NUCLEOTIDE SEQUENCE [LARGE SCALE GENOMIC DNA]</scope>
    <source>
        <strain evidence="1 2">RF32-BP4</strain>
    </source>
</reference>
<dbReference type="EMBL" id="LOTN01000077">
    <property type="protein sequence ID" value="KUZ80740.1"/>
    <property type="molecule type" value="Genomic_DNA"/>
</dbReference>
<evidence type="ECO:0000313" key="2">
    <source>
        <dbReference type="Proteomes" id="UP000065521"/>
    </source>
</evidence>
<dbReference type="GO" id="GO:0005829">
    <property type="term" value="C:cytosol"/>
    <property type="evidence" value="ECO:0007669"/>
    <property type="project" value="TreeGrafter"/>
</dbReference>
<dbReference type="InterPro" id="IPR006175">
    <property type="entry name" value="YjgF/YER057c/UK114"/>
</dbReference>
<protein>
    <submittedName>
        <fullName evidence="1">Uncharacterized protein</fullName>
    </submittedName>
</protein>
<gene>
    <name evidence="1" type="ORF">WI38_01500</name>
</gene>
<dbReference type="SUPFAM" id="SSF55298">
    <property type="entry name" value="YjgF-like"/>
    <property type="match status" value="1"/>
</dbReference>